<dbReference type="Gene3D" id="3.30.1420.10">
    <property type="match status" value="1"/>
</dbReference>
<comment type="caution">
    <text evidence="5">The sequence shown here is derived from an EMBL/GenBank/DDBJ whole genome shotgun (WGS) entry which is preliminary data.</text>
</comment>
<organism evidence="5 6">
    <name type="scientific">Chromohalobacter japonicus</name>
    <dbReference type="NCBI Taxonomy" id="223900"/>
    <lineage>
        <taxon>Bacteria</taxon>
        <taxon>Pseudomonadati</taxon>
        <taxon>Pseudomonadota</taxon>
        <taxon>Gammaproteobacteria</taxon>
        <taxon>Oceanospirillales</taxon>
        <taxon>Halomonadaceae</taxon>
        <taxon>Chromohalobacter</taxon>
    </lineage>
</organism>
<dbReference type="GO" id="GO:0016740">
    <property type="term" value="F:transferase activity"/>
    <property type="evidence" value="ECO:0007669"/>
    <property type="project" value="UniProtKB-KW"/>
</dbReference>
<evidence type="ECO:0000256" key="2">
    <source>
        <dbReference type="ARBA" id="ARBA00022490"/>
    </source>
</evidence>
<evidence type="ECO:0000313" key="6">
    <source>
        <dbReference type="Proteomes" id="UP000186806"/>
    </source>
</evidence>
<dbReference type="PIRSF" id="PIRSF006223">
    <property type="entry name" value="DsrC_TusE"/>
    <property type="match status" value="1"/>
</dbReference>
<dbReference type="InterPro" id="IPR042072">
    <property type="entry name" value="DsrC-like_C"/>
</dbReference>
<dbReference type="SUPFAM" id="SSF69721">
    <property type="entry name" value="DsrC, the gamma subunit of dissimilatory sulfite reductase"/>
    <property type="match status" value="1"/>
</dbReference>
<accession>A0A1Q8TCG5</accession>
<protein>
    <recommendedName>
        <fullName evidence="3">Sulfurtransferase</fullName>
        <ecNumber evidence="3">2.8.1.-</ecNumber>
    </recommendedName>
</protein>
<dbReference type="EC" id="2.8.1.-" evidence="3"/>
<proteinExistence type="inferred from homology"/>
<comment type="subcellular location">
    <subcellularLocation>
        <location evidence="1">Cytoplasm</location>
    </subcellularLocation>
</comment>
<dbReference type="PANTHER" id="PTHR37010">
    <property type="entry name" value="SULFURTRANSFERASE TUSE"/>
    <property type="match status" value="1"/>
</dbReference>
<comment type="function">
    <text evidence="3">Part of a sulfur-relay system.</text>
</comment>
<dbReference type="STRING" id="223900.GCA_000821045_01063"/>
<dbReference type="GO" id="GO:0097163">
    <property type="term" value="F:sulfur carrier activity"/>
    <property type="evidence" value="ECO:0007669"/>
    <property type="project" value="TreeGrafter"/>
</dbReference>
<comment type="similarity">
    <text evidence="3">Belongs to the dsrC/tusE family.</text>
</comment>
<reference evidence="5 6" key="1">
    <citation type="submission" date="2016-12" db="EMBL/GenBank/DDBJ databases">
        <title>Draft genome sequences of strains Salinicola socius SMB35, Salinicola sp. MH3R3-1 and Chromohalobacter sp. SMB17 from the Verkhnekamsk potash mining region of Russia.</title>
        <authorList>
            <person name="Mavrodi D.V."/>
            <person name="Olsson B.E."/>
            <person name="Korsakova E.S."/>
            <person name="Pyankova A."/>
            <person name="Mavrodi O.V."/>
            <person name="Plotnikova E.G."/>
        </authorList>
    </citation>
    <scope>NUCLEOTIDE SEQUENCE [LARGE SCALE GENOMIC DNA]</scope>
    <source>
        <strain evidence="5 6">SMB17</strain>
    </source>
</reference>
<dbReference type="Proteomes" id="UP000186806">
    <property type="component" value="Unassembled WGS sequence"/>
</dbReference>
<dbReference type="InterPro" id="IPR043163">
    <property type="entry name" value="DsrC-like_N"/>
</dbReference>
<name>A0A1Q8TCG5_9GAMM</name>
<dbReference type="EMBL" id="MSDQ01000024">
    <property type="protein sequence ID" value="OLO11355.1"/>
    <property type="molecule type" value="Genomic_DNA"/>
</dbReference>
<evidence type="ECO:0000256" key="4">
    <source>
        <dbReference type="PIRSR" id="PIRSR006223-50"/>
    </source>
</evidence>
<dbReference type="InterPro" id="IPR007453">
    <property type="entry name" value="DsrC/TusE"/>
</dbReference>
<dbReference type="Pfam" id="PF04358">
    <property type="entry name" value="DsrC"/>
    <property type="match status" value="1"/>
</dbReference>
<evidence type="ECO:0000313" key="5">
    <source>
        <dbReference type="EMBL" id="OLO11355.1"/>
    </source>
</evidence>
<dbReference type="AlphaFoldDB" id="A0A1Q8TCG5"/>
<keyword evidence="3 5" id="KW-0808">Transferase</keyword>
<dbReference type="GO" id="GO:0005737">
    <property type="term" value="C:cytoplasm"/>
    <property type="evidence" value="ECO:0007669"/>
    <property type="project" value="UniProtKB-SubCell"/>
</dbReference>
<gene>
    <name evidence="5" type="ORF">BTW10_09695</name>
</gene>
<sequence>MATTQATRYITVEGRDIGLDPEGFLVDLAVWTPAVAEALAAEEGRELTPEHWEVLEVLRAFYARYESAPAMRPLVKAVSQALGLDKGRSLHLMRLFPDSPAKVGARLAGLPKPTNCL</sequence>
<dbReference type="GO" id="GO:0002143">
    <property type="term" value="P:tRNA wobble position uridine thiolation"/>
    <property type="evidence" value="ECO:0007669"/>
    <property type="project" value="TreeGrafter"/>
</dbReference>
<evidence type="ECO:0000256" key="3">
    <source>
        <dbReference type="PIRNR" id="PIRNR006223"/>
    </source>
</evidence>
<dbReference type="NCBIfam" id="TIGR03342">
    <property type="entry name" value="dsrC_tusE_dsvC"/>
    <property type="match status" value="1"/>
</dbReference>
<dbReference type="Gene3D" id="1.10.10.370">
    <property type="entry name" value="DsrC-like protein, C-terminal domain"/>
    <property type="match status" value="1"/>
</dbReference>
<keyword evidence="2" id="KW-0963">Cytoplasm</keyword>
<evidence type="ECO:0000256" key="1">
    <source>
        <dbReference type="ARBA" id="ARBA00004496"/>
    </source>
</evidence>
<keyword evidence="6" id="KW-1185">Reference proteome</keyword>
<dbReference type="PANTHER" id="PTHR37010:SF1">
    <property type="entry name" value="SULFURTRANSFERASE TUSE"/>
    <property type="match status" value="1"/>
</dbReference>
<feature type="active site" description="Cysteine persulfide intermediate" evidence="4">
    <location>
        <position position="116"/>
    </location>
</feature>
<dbReference type="InterPro" id="IPR025526">
    <property type="entry name" value="DsrC-like_dom_sf"/>
</dbReference>
<dbReference type="RefSeq" id="WP_075369247.1">
    <property type="nucleotide sequence ID" value="NZ_MSDQ01000024.1"/>
</dbReference>